<feature type="domain" description="RNA polymerase N-terminal" evidence="9">
    <location>
        <begin position="270"/>
        <end position="550"/>
    </location>
</feature>
<dbReference type="PANTHER" id="PTHR19376:SF54">
    <property type="entry name" value="DNA-DIRECTED RNA POLYMERASE SUBUNIT BETA"/>
    <property type="match status" value="1"/>
</dbReference>
<comment type="cofactor">
    <cofactor evidence="7">
        <name>Zn(2+)</name>
        <dbReference type="ChEBI" id="CHEBI:29105"/>
    </cofactor>
    <text evidence="7">Binds 2 Zn(2+) ions per subunit.</text>
</comment>
<dbReference type="Pfam" id="PF05000">
    <property type="entry name" value="RNA_pol_Rpb1_4"/>
    <property type="match status" value="1"/>
</dbReference>
<dbReference type="EMBL" id="VMGL01000022">
    <property type="protein sequence ID" value="TSC97004.1"/>
    <property type="molecule type" value="Genomic_DNA"/>
</dbReference>
<dbReference type="SUPFAM" id="SSF64484">
    <property type="entry name" value="beta and beta-prime subunits of DNA dependent RNA-polymerase"/>
    <property type="match status" value="1"/>
</dbReference>
<keyword evidence="4 7" id="KW-0479">Metal-binding</keyword>
<protein>
    <recommendedName>
        <fullName evidence="7">DNA-directed RNA polymerase subunit beta'</fullName>
        <shortName evidence="7">RNAP subunit beta'</shortName>
        <ecNumber evidence="7">2.7.7.6</ecNumber>
    </recommendedName>
    <alternativeName>
        <fullName evidence="7">RNA polymerase subunit beta'</fullName>
    </alternativeName>
    <alternativeName>
        <fullName evidence="7">Transcriptase subunit beta'</fullName>
    </alternativeName>
</protein>
<feature type="binding site" evidence="7">
    <location>
        <position position="84"/>
    </location>
    <ligand>
        <name>Zn(2+)</name>
        <dbReference type="ChEBI" id="CHEBI:29105"/>
        <label>1</label>
    </ligand>
</feature>
<evidence type="ECO:0000256" key="5">
    <source>
        <dbReference type="ARBA" id="ARBA00023163"/>
    </source>
</evidence>
<dbReference type="Gene3D" id="1.10.150.390">
    <property type="match status" value="1"/>
</dbReference>
<dbReference type="Pfam" id="PF00623">
    <property type="entry name" value="RNA_pol_Rpb1_2"/>
    <property type="match status" value="1"/>
</dbReference>
<keyword evidence="1 7" id="KW-0240">DNA-directed RNA polymerase</keyword>
<feature type="binding site" evidence="7">
    <location>
        <position position="496"/>
    </location>
    <ligand>
        <name>Mg(2+)</name>
        <dbReference type="ChEBI" id="CHEBI:18420"/>
    </ligand>
</feature>
<dbReference type="GO" id="GO:0008270">
    <property type="term" value="F:zinc ion binding"/>
    <property type="evidence" value="ECO:0007669"/>
    <property type="project" value="UniProtKB-UniRule"/>
</dbReference>
<evidence type="ECO:0000256" key="2">
    <source>
        <dbReference type="ARBA" id="ARBA00022679"/>
    </source>
</evidence>
<evidence type="ECO:0000256" key="1">
    <source>
        <dbReference type="ARBA" id="ARBA00022478"/>
    </source>
</evidence>
<feature type="binding site" evidence="7">
    <location>
        <position position="901"/>
    </location>
    <ligand>
        <name>Zn(2+)</name>
        <dbReference type="ChEBI" id="CHEBI:29105"/>
        <label>2</label>
    </ligand>
</feature>
<name>A0A554LVX6_9BACT</name>
<keyword evidence="5 7" id="KW-0804">Transcription</keyword>
<keyword evidence="7" id="KW-0460">Magnesium</keyword>
<keyword evidence="2 7" id="KW-0808">Transferase</keyword>
<dbReference type="GO" id="GO:0000428">
    <property type="term" value="C:DNA-directed RNA polymerase complex"/>
    <property type="evidence" value="ECO:0007669"/>
    <property type="project" value="UniProtKB-KW"/>
</dbReference>
<proteinExistence type="inferred from homology"/>
<comment type="catalytic activity">
    <reaction evidence="6 7 8">
        <text>RNA(n) + a ribonucleoside 5'-triphosphate = RNA(n+1) + diphosphate</text>
        <dbReference type="Rhea" id="RHEA:21248"/>
        <dbReference type="Rhea" id="RHEA-COMP:14527"/>
        <dbReference type="Rhea" id="RHEA-COMP:17342"/>
        <dbReference type="ChEBI" id="CHEBI:33019"/>
        <dbReference type="ChEBI" id="CHEBI:61557"/>
        <dbReference type="ChEBI" id="CHEBI:140395"/>
        <dbReference type="EC" id="2.7.7.6"/>
    </reaction>
</comment>
<dbReference type="Gene3D" id="1.10.132.30">
    <property type="match status" value="1"/>
</dbReference>
<dbReference type="InterPro" id="IPR038120">
    <property type="entry name" value="Rpb1_funnel_sf"/>
</dbReference>
<dbReference type="InterPro" id="IPR006592">
    <property type="entry name" value="RNA_pol_N"/>
</dbReference>
<evidence type="ECO:0000256" key="4">
    <source>
        <dbReference type="ARBA" id="ARBA00022723"/>
    </source>
</evidence>
<evidence type="ECO:0000313" key="10">
    <source>
        <dbReference type="EMBL" id="TSC97004.1"/>
    </source>
</evidence>
<keyword evidence="7" id="KW-0862">Zinc</keyword>
<comment type="function">
    <text evidence="7 8">DNA-dependent RNA polymerase catalyzes the transcription of DNA into RNA using the four ribonucleoside triphosphates as substrates.</text>
</comment>
<dbReference type="Gene3D" id="4.10.860.120">
    <property type="entry name" value="RNA polymerase II, clamp domain"/>
    <property type="match status" value="1"/>
</dbReference>
<evidence type="ECO:0000259" key="9">
    <source>
        <dbReference type="SMART" id="SM00663"/>
    </source>
</evidence>
<dbReference type="NCBIfam" id="TIGR02386">
    <property type="entry name" value="rpoC_TIGR"/>
    <property type="match status" value="1"/>
</dbReference>
<dbReference type="EC" id="2.7.7.6" evidence="7"/>
<dbReference type="Gene3D" id="1.10.274.100">
    <property type="entry name" value="RNA polymerase Rpb1, domain 3"/>
    <property type="match status" value="2"/>
</dbReference>
<dbReference type="InterPro" id="IPR007080">
    <property type="entry name" value="RNA_pol_Rpb1_1"/>
</dbReference>
<feature type="binding site" evidence="7">
    <location>
        <position position="822"/>
    </location>
    <ligand>
        <name>Zn(2+)</name>
        <dbReference type="ChEBI" id="CHEBI:29105"/>
        <label>2</label>
    </ligand>
</feature>
<evidence type="ECO:0000256" key="7">
    <source>
        <dbReference type="HAMAP-Rule" id="MF_01322"/>
    </source>
</evidence>
<dbReference type="InterPro" id="IPR007081">
    <property type="entry name" value="RNA_pol_Rpb1_5"/>
</dbReference>
<evidence type="ECO:0000256" key="6">
    <source>
        <dbReference type="ARBA" id="ARBA00048552"/>
    </source>
</evidence>
<dbReference type="PANTHER" id="PTHR19376">
    <property type="entry name" value="DNA-DIRECTED RNA POLYMERASE"/>
    <property type="match status" value="1"/>
</dbReference>
<dbReference type="HAMAP" id="MF_01322">
    <property type="entry name" value="RNApol_bact_RpoC"/>
    <property type="match status" value="1"/>
</dbReference>
<comment type="similarity">
    <text evidence="7 8">Belongs to the RNA polymerase beta' chain family.</text>
</comment>
<dbReference type="Gene3D" id="2.40.50.100">
    <property type="match status" value="2"/>
</dbReference>
<dbReference type="InterPro" id="IPR042102">
    <property type="entry name" value="RNA_pol_Rpb1_3_sf"/>
</dbReference>
<feature type="binding site" evidence="7">
    <location>
        <position position="894"/>
    </location>
    <ligand>
        <name>Zn(2+)</name>
        <dbReference type="ChEBI" id="CHEBI:29105"/>
        <label>2</label>
    </ligand>
</feature>
<dbReference type="InterPro" id="IPR007066">
    <property type="entry name" value="RNA_pol_Rpb1_3"/>
</dbReference>
<dbReference type="Pfam" id="PF04983">
    <property type="entry name" value="RNA_pol_Rpb1_3"/>
    <property type="match status" value="1"/>
</dbReference>
<dbReference type="InterPro" id="IPR045867">
    <property type="entry name" value="DNA-dir_RpoC_beta_prime"/>
</dbReference>
<evidence type="ECO:0000256" key="3">
    <source>
        <dbReference type="ARBA" id="ARBA00022695"/>
    </source>
</evidence>
<evidence type="ECO:0000256" key="8">
    <source>
        <dbReference type="RuleBase" id="RU004279"/>
    </source>
</evidence>
<evidence type="ECO:0000313" key="11">
    <source>
        <dbReference type="Proteomes" id="UP000318711"/>
    </source>
</evidence>
<dbReference type="CDD" id="cd01609">
    <property type="entry name" value="RNAP_beta'_N"/>
    <property type="match status" value="1"/>
</dbReference>
<dbReference type="GO" id="GO:0003899">
    <property type="term" value="F:DNA-directed RNA polymerase activity"/>
    <property type="evidence" value="ECO:0007669"/>
    <property type="project" value="UniProtKB-UniRule"/>
</dbReference>
<dbReference type="SMART" id="SM00663">
    <property type="entry name" value="RPOLA_N"/>
    <property type="match status" value="1"/>
</dbReference>
<dbReference type="Pfam" id="PF04997">
    <property type="entry name" value="RNA_pol_Rpb1_1"/>
    <property type="match status" value="1"/>
</dbReference>
<dbReference type="Gene3D" id="1.10.1790.20">
    <property type="match status" value="1"/>
</dbReference>
<feature type="binding site" evidence="7">
    <location>
        <position position="68"/>
    </location>
    <ligand>
        <name>Zn(2+)</name>
        <dbReference type="ChEBI" id="CHEBI:29105"/>
        <label>1</label>
    </ligand>
</feature>
<organism evidence="10 11">
    <name type="scientific">Candidatus Berkelbacteria bacterium Licking1014_2</name>
    <dbReference type="NCBI Taxonomy" id="2017146"/>
    <lineage>
        <taxon>Bacteria</taxon>
        <taxon>Candidatus Berkelbacteria</taxon>
    </lineage>
</organism>
<dbReference type="GO" id="GO:0000287">
    <property type="term" value="F:magnesium ion binding"/>
    <property type="evidence" value="ECO:0007669"/>
    <property type="project" value="UniProtKB-UniRule"/>
</dbReference>
<dbReference type="Gene3D" id="2.40.40.20">
    <property type="match status" value="1"/>
</dbReference>
<dbReference type="CDD" id="cd02655">
    <property type="entry name" value="RNAP_beta'_C"/>
    <property type="match status" value="1"/>
</dbReference>
<dbReference type="InterPro" id="IPR044893">
    <property type="entry name" value="RNA_pol_Rpb1_clamp_domain"/>
</dbReference>
<keyword evidence="3 7" id="KW-0548">Nucleotidyltransferase</keyword>
<comment type="caution">
    <text evidence="10">The sequence shown here is derived from an EMBL/GenBank/DDBJ whole genome shotgun (WGS) entry which is preliminary data.</text>
</comment>
<reference evidence="10 11" key="1">
    <citation type="submission" date="2017-07" db="EMBL/GenBank/DDBJ databases">
        <title>Mechanisms for carbon and nitrogen cycling indicate functional differentiation within the Candidate Phyla Radiation.</title>
        <authorList>
            <person name="Danczak R.E."/>
            <person name="Johnston M.D."/>
            <person name="Kenah C."/>
            <person name="Slattery M."/>
            <person name="Wrighton K.C."/>
            <person name="Wilkins M.J."/>
        </authorList>
    </citation>
    <scope>NUCLEOTIDE SEQUENCE [LARGE SCALE GENOMIC DNA]</scope>
    <source>
        <strain evidence="10">Licking1014_2</strain>
    </source>
</reference>
<dbReference type="InterPro" id="IPR012754">
    <property type="entry name" value="DNA-dir_RpoC_beta_prime_bact"/>
</dbReference>
<accession>A0A554LVX6</accession>
<dbReference type="Pfam" id="PF04998">
    <property type="entry name" value="RNA_pol_Rpb1_5"/>
    <property type="match status" value="1"/>
</dbReference>
<dbReference type="InterPro" id="IPR007083">
    <property type="entry name" value="RNA_pol_Rpb1_4"/>
</dbReference>
<feature type="binding site" evidence="7">
    <location>
        <position position="81"/>
    </location>
    <ligand>
        <name>Zn(2+)</name>
        <dbReference type="ChEBI" id="CHEBI:29105"/>
        <label>1</label>
    </ligand>
</feature>
<feature type="binding site" evidence="7">
    <location>
        <position position="498"/>
    </location>
    <ligand>
        <name>Mg(2+)</name>
        <dbReference type="ChEBI" id="CHEBI:18420"/>
    </ligand>
</feature>
<feature type="binding site" evidence="7">
    <location>
        <position position="500"/>
    </location>
    <ligand>
        <name>Mg(2+)</name>
        <dbReference type="ChEBI" id="CHEBI:18420"/>
    </ligand>
</feature>
<gene>
    <name evidence="7" type="primary">rpoC</name>
    <name evidence="10" type="ORF">CEN88_225</name>
</gene>
<dbReference type="GO" id="GO:0003677">
    <property type="term" value="F:DNA binding"/>
    <property type="evidence" value="ECO:0007669"/>
    <property type="project" value="UniProtKB-UniRule"/>
</dbReference>
<comment type="subunit">
    <text evidence="7">The RNAP catalytic core consists of 2 alpha, 1 beta, 1 beta' and 1 omega subunit. When a sigma factor is associated with the core the holoenzyme is formed, which can initiate transcription.</text>
</comment>
<dbReference type="GO" id="GO:0006351">
    <property type="term" value="P:DNA-templated transcription"/>
    <property type="evidence" value="ECO:0007669"/>
    <property type="project" value="UniProtKB-UniRule"/>
</dbReference>
<dbReference type="InterPro" id="IPR000722">
    <property type="entry name" value="RNA_pol_asu"/>
</dbReference>
<comment type="cofactor">
    <cofactor evidence="7">
        <name>Mg(2+)</name>
        <dbReference type="ChEBI" id="CHEBI:18420"/>
    </cofactor>
    <text evidence="7">Binds 1 Mg(2+) ion per subunit.</text>
</comment>
<feature type="binding site" evidence="7">
    <location>
        <position position="904"/>
    </location>
    <ligand>
        <name>Zn(2+)</name>
        <dbReference type="ChEBI" id="CHEBI:29105"/>
        <label>2</label>
    </ligand>
</feature>
<feature type="binding site" evidence="7">
    <location>
        <position position="66"/>
    </location>
    <ligand>
        <name>Zn(2+)</name>
        <dbReference type="ChEBI" id="CHEBI:29105"/>
        <label>1</label>
    </ligand>
</feature>
<sequence length="1242" mass="138789">MNKPKVDAKQLYFEALRLSVASPEQILGWSHGEVLKPETINYRSQRPERDGLFCERIFGPSKDWECYCGKYKGIRYKGVVCDKCGVEITRSSVRRERMGHIDLMAPVAHIWYLRGVPSTLGLILDLPLSELEKVIYFSAYIILSVNEEQIQKATEDLNKEFEALKPEKKGEELTGLEIDYKTSLDELKSLRPGKVLSEQKYFDMSLKYGDIVKVGIGAEAIDMLLRRLNLDQEIERLMAETKGGAELKEKRRLNRLHLLINLKRAKIEPHWLILKRLPILAPGLRPMVQLDGGRFAASDLNDLYRRVINRNNRLRRLKEQGAPEVIYRNEKRMLQEAVDSLIDNSARRTAKAGGQAAAKLRSLSDILRGKQGRFRQNLLGKRVDYSGRSVIVIGPELQLDQCGLPKIMALELFKTFVISRLISDGFVHNVKNAVRMIERQTPEVWDILEDITKDYYILLNRAPTLHRLGIQAFKPVLIEGKAIRIHPLVCYAFNADFDGDQMAVHIPLSQQSRREAAEIMRSSYNLLKPSSGQPVVSPRLDIIFGCYWLTSMAENAPGEGRVFANKEEAILAEQAGACHLRAKIQVRLKEGEKPIETTIGRLIFNGVLPAGSEFINKTLDEKTLRGLIEEKFHQLPREAVVKLVDDVKNLGFYYATLSGITIAIDDVYIPPKKKDIINRANRQVEEIEKQYDRGLITDSEKSAKSIELWTMAKTDIEKELISGFAPDNPLLMMAKSGARGSMTQMAQLGGMKGLVVSPTGDIIEVPIRANYREGLDVLEYFISTHGARKGKSDTSLRTSDAGYLTRRLVDVAQNLVITKEDCQVKEGILIKKPEAEMAGVDFCHSLIGRVASQNIIRQKGKKIVGGGEEISEKNAKEIERAGIEEVAVRSPIKCQLDWGICQKCYGRDLATGKMVEIGAVVGIIAAQAIGEPGTQLTMKTFHTGGVSGEDITTGLPRVEEILEVRPPRGAAVLSELTGAAKISEVKDEKIIEITADTHSQNWVQTIPDGWEILIKNGDTVKRGQHLAKKDKEKIKSGLAGQITIGEKDGQKKFTVFPKDYKCVAYRLPKTTRLKIQNGEKVMMGQELTDGHLNLRDALKLKGRDATIQYILRGVQEIYTSQGQQINDKHIEIIIRQMFSQLKVLEPGGSNLSEGQVISRNRFLEINTKLDKQGKNKVKAEGLLLGITRAALNTDSFLAAASFQETTSILVGAALRGAVDELRGLKENVIIGRLIPAGTSFQK</sequence>
<dbReference type="Gene3D" id="1.10.40.90">
    <property type="match status" value="1"/>
</dbReference>
<dbReference type="AlphaFoldDB" id="A0A554LVX6"/>
<dbReference type="Proteomes" id="UP000318711">
    <property type="component" value="Unassembled WGS sequence"/>
</dbReference>